<gene>
    <name evidence="1" type="ORF">C8N31_107191</name>
</gene>
<dbReference type="RefSeq" id="WP_156026828.1">
    <property type="nucleotide sequence ID" value="NZ_QBKU01000007.1"/>
</dbReference>
<name>A0A2T6CDA2_9RHOB</name>
<proteinExistence type="predicted"/>
<evidence type="ECO:0000313" key="1">
    <source>
        <dbReference type="EMBL" id="PTX73488.1"/>
    </source>
</evidence>
<organism evidence="1 2">
    <name type="scientific">Sulfitobacter mediterraneus</name>
    <dbReference type="NCBI Taxonomy" id="83219"/>
    <lineage>
        <taxon>Bacteria</taxon>
        <taxon>Pseudomonadati</taxon>
        <taxon>Pseudomonadota</taxon>
        <taxon>Alphaproteobacteria</taxon>
        <taxon>Rhodobacterales</taxon>
        <taxon>Roseobacteraceae</taxon>
        <taxon>Sulfitobacter</taxon>
    </lineage>
</organism>
<dbReference type="AlphaFoldDB" id="A0A2T6CDA2"/>
<comment type="caution">
    <text evidence="1">The sequence shown here is derived from an EMBL/GenBank/DDBJ whole genome shotgun (WGS) entry which is preliminary data.</text>
</comment>
<reference evidence="1 2" key="1">
    <citation type="submission" date="2018-04" db="EMBL/GenBank/DDBJ databases">
        <title>Genomic Encyclopedia of Archaeal and Bacterial Type Strains, Phase II (KMG-II): from individual species to whole genera.</title>
        <authorList>
            <person name="Goeker M."/>
        </authorList>
    </citation>
    <scope>NUCLEOTIDE SEQUENCE [LARGE SCALE GENOMIC DNA]</scope>
    <source>
        <strain evidence="1 2">DSM 12244</strain>
    </source>
</reference>
<dbReference type="EMBL" id="QBKU01000007">
    <property type="protein sequence ID" value="PTX73488.1"/>
    <property type="molecule type" value="Genomic_DNA"/>
</dbReference>
<dbReference type="Proteomes" id="UP000244092">
    <property type="component" value="Unassembled WGS sequence"/>
</dbReference>
<protein>
    <submittedName>
        <fullName evidence="1">Uncharacterized protein</fullName>
    </submittedName>
</protein>
<evidence type="ECO:0000313" key="2">
    <source>
        <dbReference type="Proteomes" id="UP000244092"/>
    </source>
</evidence>
<sequence>MADKQANAPAPNTVQVFGRAGQIFTSLTRVDTTGIKAIWRNESDGAAPPQLERPA</sequence>
<accession>A0A2T6CDA2</accession>